<evidence type="ECO:0000313" key="3">
    <source>
        <dbReference type="EMBL" id="HIZ15884.1"/>
    </source>
</evidence>
<dbReference type="InterPro" id="IPR023582">
    <property type="entry name" value="Impact"/>
</dbReference>
<dbReference type="Pfam" id="PF01205">
    <property type="entry name" value="Impact_N"/>
    <property type="match status" value="1"/>
</dbReference>
<evidence type="ECO:0000313" key="4">
    <source>
        <dbReference type="Proteomes" id="UP000824014"/>
    </source>
</evidence>
<evidence type="ECO:0000259" key="2">
    <source>
        <dbReference type="Pfam" id="PF01205"/>
    </source>
</evidence>
<proteinExistence type="inferred from homology"/>
<dbReference type="Proteomes" id="UP000824014">
    <property type="component" value="Unassembled WGS sequence"/>
</dbReference>
<protein>
    <submittedName>
        <fullName evidence="3">YigZ family protein</fullName>
    </submittedName>
</protein>
<sequence>MKAAGNDVYKTLAAASEAVFKDRSSRFLAFAYPVSDTEQVRQHLDALRKKYYDATHHCYAYRLKCDGSVFRANDDGEPSGTAGRPILGQMMSMGVTECLVVVVRYFGGIKLGVPGLINAYRESTAAVLGCADIIEKTADTRFDIIFPYMSMNDVMKVVKEEQPRIVNQQFDNLCAMTLAIRRSRAGRLGDRLEKVEGVQIERKEEEE</sequence>
<comment type="caution">
    <text evidence="3">The sequence shown here is derived from an EMBL/GenBank/DDBJ whole genome shotgun (WGS) entry which is preliminary data.</text>
</comment>
<dbReference type="PROSITE" id="PS00910">
    <property type="entry name" value="UPF0029"/>
    <property type="match status" value="1"/>
</dbReference>
<feature type="domain" description="Impact N-terminal" evidence="2">
    <location>
        <begin position="23"/>
        <end position="128"/>
    </location>
</feature>
<accession>A0A9D2IM20</accession>
<comment type="similarity">
    <text evidence="1">Belongs to the IMPACT family.</text>
</comment>
<dbReference type="SUPFAM" id="SSF54211">
    <property type="entry name" value="Ribosomal protein S5 domain 2-like"/>
    <property type="match status" value="1"/>
</dbReference>
<dbReference type="PANTHER" id="PTHR16301:SF20">
    <property type="entry name" value="IMPACT FAMILY MEMBER YIGZ"/>
    <property type="match status" value="1"/>
</dbReference>
<dbReference type="InterPro" id="IPR001498">
    <property type="entry name" value="Impact_N"/>
</dbReference>
<dbReference type="Gene3D" id="3.30.230.30">
    <property type="entry name" value="Impact, N-terminal domain"/>
    <property type="match status" value="1"/>
</dbReference>
<dbReference type="GO" id="GO:0006446">
    <property type="term" value="P:regulation of translational initiation"/>
    <property type="evidence" value="ECO:0007669"/>
    <property type="project" value="TreeGrafter"/>
</dbReference>
<reference evidence="3" key="2">
    <citation type="submission" date="2021-04" db="EMBL/GenBank/DDBJ databases">
        <authorList>
            <person name="Gilroy R."/>
        </authorList>
    </citation>
    <scope>NUCLEOTIDE SEQUENCE</scope>
    <source>
        <strain evidence="3">ChiHjej11B10-19426</strain>
    </source>
</reference>
<dbReference type="AlphaFoldDB" id="A0A9D2IM20"/>
<dbReference type="PANTHER" id="PTHR16301">
    <property type="entry name" value="IMPACT-RELATED"/>
    <property type="match status" value="1"/>
</dbReference>
<name>A0A9D2IM20_9BACT</name>
<dbReference type="EMBL" id="DXCC01000031">
    <property type="protein sequence ID" value="HIZ15884.1"/>
    <property type="molecule type" value="Genomic_DNA"/>
</dbReference>
<dbReference type="InterPro" id="IPR036956">
    <property type="entry name" value="Impact_N_sf"/>
</dbReference>
<dbReference type="GO" id="GO:0005737">
    <property type="term" value="C:cytoplasm"/>
    <property type="evidence" value="ECO:0007669"/>
    <property type="project" value="TreeGrafter"/>
</dbReference>
<gene>
    <name evidence="3" type="ORF">H9816_08285</name>
</gene>
<dbReference type="InterPro" id="IPR020569">
    <property type="entry name" value="UPF0029_Impact_CS"/>
</dbReference>
<organism evidence="3 4">
    <name type="scientific">Candidatus Tidjanibacter faecipullorum</name>
    <dbReference type="NCBI Taxonomy" id="2838766"/>
    <lineage>
        <taxon>Bacteria</taxon>
        <taxon>Pseudomonadati</taxon>
        <taxon>Bacteroidota</taxon>
        <taxon>Bacteroidia</taxon>
        <taxon>Bacteroidales</taxon>
        <taxon>Rikenellaceae</taxon>
        <taxon>Tidjanibacter</taxon>
    </lineage>
</organism>
<evidence type="ECO:0000256" key="1">
    <source>
        <dbReference type="ARBA" id="ARBA00007665"/>
    </source>
</evidence>
<reference evidence="3" key="1">
    <citation type="journal article" date="2021" name="PeerJ">
        <title>Extensive microbial diversity within the chicken gut microbiome revealed by metagenomics and culture.</title>
        <authorList>
            <person name="Gilroy R."/>
            <person name="Ravi A."/>
            <person name="Getino M."/>
            <person name="Pursley I."/>
            <person name="Horton D.L."/>
            <person name="Alikhan N.F."/>
            <person name="Baker D."/>
            <person name="Gharbi K."/>
            <person name="Hall N."/>
            <person name="Watson M."/>
            <person name="Adriaenssens E.M."/>
            <person name="Foster-Nyarko E."/>
            <person name="Jarju S."/>
            <person name="Secka A."/>
            <person name="Antonio M."/>
            <person name="Oren A."/>
            <person name="Chaudhuri R.R."/>
            <person name="La Ragione R."/>
            <person name="Hildebrand F."/>
            <person name="Pallen M.J."/>
        </authorList>
    </citation>
    <scope>NUCLEOTIDE SEQUENCE</scope>
    <source>
        <strain evidence="3">ChiHjej11B10-19426</strain>
    </source>
</reference>
<dbReference type="InterPro" id="IPR020568">
    <property type="entry name" value="Ribosomal_Su5_D2-typ_SF"/>
</dbReference>